<dbReference type="EMBL" id="JBHTMX010000108">
    <property type="protein sequence ID" value="MFD1332652.1"/>
    <property type="molecule type" value="Genomic_DNA"/>
</dbReference>
<evidence type="ECO:0000313" key="2">
    <source>
        <dbReference type="EMBL" id="MFD1332652.1"/>
    </source>
</evidence>
<organism evidence="2 3">
    <name type="scientific">Methylopila musalis</name>
    <dbReference type="NCBI Taxonomy" id="1134781"/>
    <lineage>
        <taxon>Bacteria</taxon>
        <taxon>Pseudomonadati</taxon>
        <taxon>Pseudomonadota</taxon>
        <taxon>Alphaproteobacteria</taxon>
        <taxon>Hyphomicrobiales</taxon>
        <taxon>Methylopilaceae</taxon>
        <taxon>Methylopila</taxon>
    </lineage>
</organism>
<dbReference type="RefSeq" id="WP_378775864.1">
    <property type="nucleotide sequence ID" value="NZ_JBHTMX010000108.1"/>
</dbReference>
<protein>
    <submittedName>
        <fullName evidence="2">DUF3072 domain-containing protein</fullName>
    </submittedName>
</protein>
<dbReference type="InterPro" id="IPR021425">
    <property type="entry name" value="DUF3072"/>
</dbReference>
<gene>
    <name evidence="2" type="ORF">ACFQ4O_11655</name>
</gene>
<proteinExistence type="predicted"/>
<evidence type="ECO:0000313" key="3">
    <source>
        <dbReference type="Proteomes" id="UP001597171"/>
    </source>
</evidence>
<evidence type="ECO:0000256" key="1">
    <source>
        <dbReference type="SAM" id="MobiDB-lite"/>
    </source>
</evidence>
<reference evidence="3" key="1">
    <citation type="journal article" date="2019" name="Int. J. Syst. Evol. Microbiol.">
        <title>The Global Catalogue of Microorganisms (GCM) 10K type strain sequencing project: providing services to taxonomists for standard genome sequencing and annotation.</title>
        <authorList>
            <consortium name="The Broad Institute Genomics Platform"/>
            <consortium name="The Broad Institute Genome Sequencing Center for Infectious Disease"/>
            <person name="Wu L."/>
            <person name="Ma J."/>
        </authorList>
    </citation>
    <scope>NUCLEOTIDE SEQUENCE [LARGE SCALE GENOMIC DNA]</scope>
    <source>
        <strain evidence="3">CCUG 61696</strain>
    </source>
</reference>
<dbReference type="Proteomes" id="UP001597171">
    <property type="component" value="Unassembled WGS sequence"/>
</dbReference>
<accession>A0ABW3Z8Q1</accession>
<keyword evidence="3" id="KW-1185">Reference proteome</keyword>
<sequence length="104" mass="11143">MTQSSPESTPQSRTDERRAADPSAPGPQAHEVEANPKTAPDPASNAEKDPSDWVSGDEPMTGAQASYLKTLSEETGAEAYRSDLTKAEASLAIDELKDARQNKR</sequence>
<feature type="compositionally biased region" description="Polar residues" evidence="1">
    <location>
        <begin position="1"/>
        <end position="12"/>
    </location>
</feature>
<dbReference type="Pfam" id="PF11272">
    <property type="entry name" value="DUF3072"/>
    <property type="match status" value="1"/>
</dbReference>
<name>A0ABW3Z8Q1_9HYPH</name>
<feature type="region of interest" description="Disordered" evidence="1">
    <location>
        <begin position="1"/>
        <end position="61"/>
    </location>
</feature>
<comment type="caution">
    <text evidence="2">The sequence shown here is derived from an EMBL/GenBank/DDBJ whole genome shotgun (WGS) entry which is preliminary data.</text>
</comment>